<dbReference type="PANTHER" id="PTHR41161">
    <property type="entry name" value="PROTEIN NCBP2AS2"/>
    <property type="match status" value="1"/>
</dbReference>
<protein>
    <submittedName>
        <fullName evidence="1">Uncharacterized protein</fullName>
    </submittedName>
</protein>
<keyword evidence="2" id="KW-1185">Reference proteome</keyword>
<dbReference type="PANTHER" id="PTHR41161:SF1">
    <property type="entry name" value="PROTEIN NCBP2AS2"/>
    <property type="match status" value="1"/>
</dbReference>
<reference evidence="1 2" key="1">
    <citation type="submission" date="2020-08" db="EMBL/GenBank/DDBJ databases">
        <authorList>
            <person name="Hejnol A."/>
        </authorList>
    </citation>
    <scope>NUCLEOTIDE SEQUENCE [LARGE SCALE GENOMIC DNA]</scope>
</reference>
<dbReference type="OrthoDB" id="5950777at2759"/>
<comment type="caution">
    <text evidence="1">The sequence shown here is derived from an EMBL/GenBank/DDBJ whole genome shotgun (WGS) entry which is preliminary data.</text>
</comment>
<organism evidence="1 2">
    <name type="scientific">Dimorphilus gyrociliatus</name>
    <dbReference type="NCBI Taxonomy" id="2664684"/>
    <lineage>
        <taxon>Eukaryota</taxon>
        <taxon>Metazoa</taxon>
        <taxon>Spiralia</taxon>
        <taxon>Lophotrochozoa</taxon>
        <taxon>Annelida</taxon>
        <taxon>Polychaeta</taxon>
        <taxon>Polychaeta incertae sedis</taxon>
        <taxon>Dinophilidae</taxon>
        <taxon>Dimorphilus</taxon>
    </lineage>
</organism>
<dbReference type="AlphaFoldDB" id="A0A7I8VHV7"/>
<evidence type="ECO:0000313" key="2">
    <source>
        <dbReference type="Proteomes" id="UP000549394"/>
    </source>
</evidence>
<evidence type="ECO:0000313" key="1">
    <source>
        <dbReference type="EMBL" id="CAD5115883.1"/>
    </source>
</evidence>
<accession>A0A7I8VHV7</accession>
<dbReference type="Proteomes" id="UP000549394">
    <property type="component" value="Unassembled WGS sequence"/>
</dbReference>
<dbReference type="InterPro" id="IPR042407">
    <property type="entry name" value="NCBP2-AS2"/>
</dbReference>
<name>A0A7I8VHV7_9ANNE</name>
<sequence>MLSRNEKLVERLSESYPMRRAAQYVAYLFHSFKAISDDSFKKFSETQMREIAKKGDRFKSTFNDELKKGFEKIKEDMKKSKQV</sequence>
<proteinExistence type="predicted"/>
<gene>
    <name evidence="1" type="ORF">DGYR_LOCUS4570</name>
</gene>
<dbReference type="EMBL" id="CAJFCJ010000006">
    <property type="protein sequence ID" value="CAD5115883.1"/>
    <property type="molecule type" value="Genomic_DNA"/>
</dbReference>